<evidence type="ECO:0008006" key="3">
    <source>
        <dbReference type="Google" id="ProtNLM"/>
    </source>
</evidence>
<dbReference type="Proteomes" id="UP001607157">
    <property type="component" value="Unassembled WGS sequence"/>
</dbReference>
<comment type="caution">
    <text evidence="1">The sequence shown here is derived from an EMBL/GenBank/DDBJ whole genome shotgun (WGS) entry which is preliminary data.</text>
</comment>
<name>A0ABW7I8S3_9RHOB</name>
<evidence type="ECO:0000313" key="2">
    <source>
        <dbReference type="Proteomes" id="UP001607157"/>
    </source>
</evidence>
<proteinExistence type="predicted"/>
<organism evidence="1 2">
    <name type="scientific">Roseovarius aquimarinus</name>
    <dbReference type="NCBI Taxonomy" id="1229156"/>
    <lineage>
        <taxon>Bacteria</taxon>
        <taxon>Pseudomonadati</taxon>
        <taxon>Pseudomonadota</taxon>
        <taxon>Alphaproteobacteria</taxon>
        <taxon>Rhodobacterales</taxon>
        <taxon>Roseobacteraceae</taxon>
        <taxon>Roseovarius</taxon>
    </lineage>
</organism>
<sequence>MYTKIYQIATANLINGKIAASYVSEELGGLIAHFNMTALNVFLCREGVLYVTVNFDEASDMKAFQAAQVELFENLRKNLNCETTHFQAIAVFRYEREAVNMEMEEMRS</sequence>
<protein>
    <recommendedName>
        <fullName evidence="3">His-Xaa-Ser system protein HxsD</fullName>
    </recommendedName>
</protein>
<reference evidence="1 2" key="1">
    <citation type="submission" date="2024-10" db="EMBL/GenBank/DDBJ databases">
        <authorList>
            <person name="Yang X.-N."/>
        </authorList>
    </citation>
    <scope>NUCLEOTIDE SEQUENCE [LARGE SCALE GENOMIC DNA]</scope>
    <source>
        <strain evidence="1 2">CAU 1059</strain>
    </source>
</reference>
<dbReference type="RefSeq" id="WP_377171666.1">
    <property type="nucleotide sequence ID" value="NZ_JBHTJC010000003.1"/>
</dbReference>
<accession>A0ABW7I8S3</accession>
<gene>
    <name evidence="1" type="ORF">ACGRVM_11260</name>
</gene>
<keyword evidence="2" id="KW-1185">Reference proteome</keyword>
<dbReference type="EMBL" id="JBIHMM010000003">
    <property type="protein sequence ID" value="MFH0254473.1"/>
    <property type="molecule type" value="Genomic_DNA"/>
</dbReference>
<evidence type="ECO:0000313" key="1">
    <source>
        <dbReference type="EMBL" id="MFH0254473.1"/>
    </source>
</evidence>